<proteinExistence type="predicted"/>
<gene>
    <name evidence="2" type="ORF">NP603_21265</name>
</gene>
<comment type="caution">
    <text evidence="2">The sequence shown here is derived from an EMBL/GenBank/DDBJ whole genome shotgun (WGS) entry which is preliminary data.</text>
</comment>
<dbReference type="Proteomes" id="UP001524569">
    <property type="component" value="Unassembled WGS sequence"/>
</dbReference>
<feature type="transmembrane region" description="Helical" evidence="1">
    <location>
        <begin position="29"/>
        <end position="46"/>
    </location>
</feature>
<accession>A0ABT1UQE2</accession>
<reference evidence="2 3" key="1">
    <citation type="submission" date="2022-07" db="EMBL/GenBank/DDBJ databases">
        <title>Methylomonas rivi sp. nov., Methylomonas rosea sp. nov., Methylomonas aureus sp. nov. and Methylomonas subterranea sp. nov., four novel methanotrophs isolated from a freshwater creek and the deep terrestrial subsurface.</title>
        <authorList>
            <person name="Abin C."/>
            <person name="Sankaranarayanan K."/>
            <person name="Garner C."/>
            <person name="Sindelar R."/>
            <person name="Kotary K."/>
            <person name="Garner R."/>
            <person name="Barclay S."/>
            <person name="Lawson P."/>
            <person name="Krumholz L."/>
        </authorList>
    </citation>
    <scope>NUCLEOTIDE SEQUENCE [LARGE SCALE GENOMIC DNA]</scope>
    <source>
        <strain evidence="2 3">SURF-1</strain>
    </source>
</reference>
<evidence type="ECO:0000313" key="3">
    <source>
        <dbReference type="Proteomes" id="UP001524569"/>
    </source>
</evidence>
<organism evidence="2 3">
    <name type="scientific">Methylomonas aurea</name>
    <dbReference type="NCBI Taxonomy" id="2952224"/>
    <lineage>
        <taxon>Bacteria</taxon>
        <taxon>Pseudomonadati</taxon>
        <taxon>Pseudomonadota</taxon>
        <taxon>Gammaproteobacteria</taxon>
        <taxon>Methylococcales</taxon>
        <taxon>Methylococcaceae</taxon>
        <taxon>Methylomonas</taxon>
    </lineage>
</organism>
<keyword evidence="1" id="KW-1133">Transmembrane helix</keyword>
<sequence>MSHRVLAGRLKARKTKKETHESCSRIERLLNALLFFIALYYGYYVLSFSPHLV</sequence>
<name>A0ABT1UQE2_9GAMM</name>
<keyword evidence="1" id="KW-0812">Transmembrane</keyword>
<evidence type="ECO:0000256" key="1">
    <source>
        <dbReference type="SAM" id="Phobius"/>
    </source>
</evidence>
<dbReference type="EMBL" id="JANIBM010000062">
    <property type="protein sequence ID" value="MCQ8183651.1"/>
    <property type="molecule type" value="Genomic_DNA"/>
</dbReference>
<evidence type="ECO:0000313" key="2">
    <source>
        <dbReference type="EMBL" id="MCQ8183651.1"/>
    </source>
</evidence>
<keyword evidence="1" id="KW-0472">Membrane</keyword>
<keyword evidence="3" id="KW-1185">Reference proteome</keyword>
<dbReference type="RefSeq" id="WP_256612871.1">
    <property type="nucleotide sequence ID" value="NZ_JANIBM010000062.1"/>
</dbReference>
<protein>
    <submittedName>
        <fullName evidence="2">Uncharacterized protein</fullName>
    </submittedName>
</protein>